<feature type="transmembrane region" description="Helical" evidence="6">
    <location>
        <begin position="126"/>
        <end position="144"/>
    </location>
</feature>
<evidence type="ECO:0000259" key="7">
    <source>
        <dbReference type="Pfam" id="PF00361"/>
    </source>
</evidence>
<feature type="transmembrane region" description="Helical" evidence="6">
    <location>
        <begin position="66"/>
        <end position="83"/>
    </location>
</feature>
<evidence type="ECO:0000256" key="1">
    <source>
        <dbReference type="ARBA" id="ARBA00004141"/>
    </source>
</evidence>
<feature type="transmembrane region" description="Helical" evidence="6">
    <location>
        <begin position="206"/>
        <end position="226"/>
    </location>
</feature>
<dbReference type="GO" id="GO:0048039">
    <property type="term" value="F:ubiquinone binding"/>
    <property type="evidence" value="ECO:0007669"/>
    <property type="project" value="TreeGrafter"/>
</dbReference>
<dbReference type="GO" id="GO:0042773">
    <property type="term" value="P:ATP synthesis coupled electron transport"/>
    <property type="evidence" value="ECO:0007669"/>
    <property type="project" value="InterPro"/>
</dbReference>
<sequence length="254" mass="27268">QRRYFFLIIIAYAIKLPIFPFHTWLPDAHTDAPTAVSVVLAGVLLKMGGYGMIRVAVGIFPETAHSYAPLFVVVAVIGVIYGAAMTLRQTDLKKLIAYSSVSHMGFVLLGIFALSQVSMTGAVLQMVSHGIITGLLFAMVGLVYSKTHERSIPKLGGLVRQMPVIAVVFSVAGLAALGLPGTSGFAAEVITFLGSFGSTMVPGIHIYTILAITGVVLGAGYILWMLRRVFYGPPRDEYNGVPDADKLEKVYIFA</sequence>
<dbReference type="GO" id="GO:0008137">
    <property type="term" value="F:NADH dehydrogenase (ubiquinone) activity"/>
    <property type="evidence" value="ECO:0007669"/>
    <property type="project" value="InterPro"/>
</dbReference>
<feature type="transmembrane region" description="Helical" evidence="6">
    <location>
        <begin position="6"/>
        <end position="25"/>
    </location>
</feature>
<comment type="similarity">
    <text evidence="2">Belongs to the complex I subunit 4 family.</text>
</comment>
<feature type="non-terminal residue" evidence="8">
    <location>
        <position position="254"/>
    </location>
</feature>
<dbReference type="InterPro" id="IPR001750">
    <property type="entry name" value="ND/Mrp_TM"/>
</dbReference>
<dbReference type="EMBL" id="BARS01040430">
    <property type="protein sequence ID" value="GAG35652.1"/>
    <property type="molecule type" value="Genomic_DNA"/>
</dbReference>
<comment type="subcellular location">
    <subcellularLocation>
        <location evidence="1">Membrane</location>
        <topology evidence="1">Multi-pass membrane protein</topology>
    </subcellularLocation>
</comment>
<accession>X0XJX5</accession>
<evidence type="ECO:0000256" key="2">
    <source>
        <dbReference type="ARBA" id="ARBA00009025"/>
    </source>
</evidence>
<feature type="transmembrane region" description="Helical" evidence="6">
    <location>
        <begin position="164"/>
        <end position="186"/>
    </location>
</feature>
<evidence type="ECO:0000256" key="6">
    <source>
        <dbReference type="SAM" id="Phobius"/>
    </source>
</evidence>
<reference evidence="8" key="1">
    <citation type="journal article" date="2014" name="Front. Microbiol.">
        <title>High frequency of phylogenetically diverse reductive dehalogenase-homologous genes in deep subseafloor sedimentary metagenomes.</title>
        <authorList>
            <person name="Kawai M."/>
            <person name="Futagami T."/>
            <person name="Toyoda A."/>
            <person name="Takaki Y."/>
            <person name="Nishi S."/>
            <person name="Hori S."/>
            <person name="Arai W."/>
            <person name="Tsubouchi T."/>
            <person name="Morono Y."/>
            <person name="Uchiyama I."/>
            <person name="Ito T."/>
            <person name="Fujiyama A."/>
            <person name="Inagaki F."/>
            <person name="Takami H."/>
        </authorList>
    </citation>
    <scope>NUCLEOTIDE SEQUENCE</scope>
    <source>
        <strain evidence="8">Expedition CK06-06</strain>
    </source>
</reference>
<dbReference type="PANTHER" id="PTHR43507">
    <property type="entry name" value="NADH-UBIQUINONE OXIDOREDUCTASE CHAIN 4"/>
    <property type="match status" value="1"/>
</dbReference>
<dbReference type="Pfam" id="PF00361">
    <property type="entry name" value="Proton_antipo_M"/>
    <property type="match status" value="1"/>
</dbReference>
<proteinExistence type="inferred from homology"/>
<evidence type="ECO:0000256" key="5">
    <source>
        <dbReference type="ARBA" id="ARBA00023136"/>
    </source>
</evidence>
<keyword evidence="3 6" id="KW-0812">Transmembrane</keyword>
<organism evidence="8">
    <name type="scientific">marine sediment metagenome</name>
    <dbReference type="NCBI Taxonomy" id="412755"/>
    <lineage>
        <taxon>unclassified sequences</taxon>
        <taxon>metagenomes</taxon>
        <taxon>ecological metagenomes</taxon>
    </lineage>
</organism>
<feature type="transmembrane region" description="Helical" evidence="6">
    <location>
        <begin position="95"/>
        <end position="114"/>
    </location>
</feature>
<name>X0XJX5_9ZZZZ</name>
<dbReference type="GO" id="GO:0003954">
    <property type="term" value="F:NADH dehydrogenase activity"/>
    <property type="evidence" value="ECO:0007669"/>
    <property type="project" value="TreeGrafter"/>
</dbReference>
<comment type="caution">
    <text evidence="8">The sequence shown here is derived from an EMBL/GenBank/DDBJ whole genome shotgun (WGS) entry which is preliminary data.</text>
</comment>
<dbReference type="GO" id="GO:0015990">
    <property type="term" value="P:electron transport coupled proton transport"/>
    <property type="evidence" value="ECO:0007669"/>
    <property type="project" value="TreeGrafter"/>
</dbReference>
<gene>
    <name evidence="8" type="ORF">S01H1_61634</name>
</gene>
<dbReference type="InterPro" id="IPR010227">
    <property type="entry name" value="NADH_Q_OxRdtase_chainM/4"/>
</dbReference>
<dbReference type="AlphaFoldDB" id="X0XJX5"/>
<evidence type="ECO:0000313" key="8">
    <source>
        <dbReference type="EMBL" id="GAG35652.1"/>
    </source>
</evidence>
<feature type="non-terminal residue" evidence="8">
    <location>
        <position position="1"/>
    </location>
</feature>
<feature type="domain" description="NADH:quinone oxidoreductase/Mrp antiporter transmembrane" evidence="7">
    <location>
        <begin position="5"/>
        <end position="207"/>
    </location>
</feature>
<keyword evidence="5 6" id="KW-0472">Membrane</keyword>
<evidence type="ECO:0000256" key="3">
    <source>
        <dbReference type="ARBA" id="ARBA00022692"/>
    </source>
</evidence>
<keyword evidence="4 6" id="KW-1133">Transmembrane helix</keyword>
<dbReference type="InterPro" id="IPR003918">
    <property type="entry name" value="NADH_UbQ_OxRdtase"/>
</dbReference>
<feature type="transmembrane region" description="Helical" evidence="6">
    <location>
        <begin position="37"/>
        <end position="60"/>
    </location>
</feature>
<dbReference type="PANTHER" id="PTHR43507:SF1">
    <property type="entry name" value="NADH-UBIQUINONE OXIDOREDUCTASE CHAIN 4"/>
    <property type="match status" value="1"/>
</dbReference>
<evidence type="ECO:0000256" key="4">
    <source>
        <dbReference type="ARBA" id="ARBA00022989"/>
    </source>
</evidence>
<dbReference type="GO" id="GO:0016020">
    <property type="term" value="C:membrane"/>
    <property type="evidence" value="ECO:0007669"/>
    <property type="project" value="UniProtKB-SubCell"/>
</dbReference>
<dbReference type="NCBIfam" id="TIGR01972">
    <property type="entry name" value="NDH_I_M"/>
    <property type="match status" value="1"/>
</dbReference>
<protein>
    <recommendedName>
        <fullName evidence="7">NADH:quinone oxidoreductase/Mrp antiporter transmembrane domain-containing protein</fullName>
    </recommendedName>
</protein>
<dbReference type="PRINTS" id="PR01437">
    <property type="entry name" value="NUOXDRDTASE4"/>
</dbReference>